<dbReference type="RefSeq" id="WP_072749666.1">
    <property type="nucleotide sequence ID" value="NZ_FOAW01000006.1"/>
</dbReference>
<reference evidence="3" key="1">
    <citation type="submission" date="2016-10" db="EMBL/GenBank/DDBJ databases">
        <authorList>
            <person name="Varghese N."/>
            <person name="Submissions S."/>
        </authorList>
    </citation>
    <scope>NUCLEOTIDE SEQUENCE [LARGE SCALE GENOMIC DNA]</scope>
    <source>
        <strain evidence="3">DSM 44675</strain>
    </source>
</reference>
<dbReference type="EMBL" id="FOAW01000006">
    <property type="protein sequence ID" value="SEL13224.1"/>
    <property type="molecule type" value="Genomic_DNA"/>
</dbReference>
<dbReference type="Proteomes" id="UP000198677">
    <property type="component" value="Unassembled WGS sequence"/>
</dbReference>
<dbReference type="OrthoDB" id="3212362at2"/>
<dbReference type="Gene3D" id="1.20.120.520">
    <property type="entry name" value="nmb1532 protein domain like"/>
    <property type="match status" value="1"/>
</dbReference>
<dbReference type="Pfam" id="PF01814">
    <property type="entry name" value="Hemerythrin"/>
    <property type="match status" value="1"/>
</dbReference>
<feature type="domain" description="Hemerythrin-like" evidence="1">
    <location>
        <begin position="12"/>
        <end position="127"/>
    </location>
</feature>
<evidence type="ECO:0000313" key="3">
    <source>
        <dbReference type="Proteomes" id="UP000198677"/>
    </source>
</evidence>
<dbReference type="PANTHER" id="PTHR35585">
    <property type="entry name" value="HHE DOMAIN PROTEIN (AFU_ORTHOLOGUE AFUA_4G00730)"/>
    <property type="match status" value="1"/>
</dbReference>
<evidence type="ECO:0000313" key="2">
    <source>
        <dbReference type="EMBL" id="SEL13224.1"/>
    </source>
</evidence>
<dbReference type="InterPro" id="IPR012312">
    <property type="entry name" value="Hemerythrin-like"/>
</dbReference>
<proteinExistence type="predicted"/>
<gene>
    <name evidence="2" type="ORF">SAMN05444583_106100</name>
</gene>
<dbReference type="AlphaFoldDB" id="A0A1H7MPV5"/>
<protein>
    <submittedName>
        <fullName evidence="2">Hemerythrin HHE cation binding domain-containing protein</fullName>
    </submittedName>
</protein>
<accession>A0A1H7MPV5</accession>
<name>A0A1H7MPV5_9NOCA</name>
<dbReference type="PANTHER" id="PTHR35585:SF1">
    <property type="entry name" value="HHE DOMAIN PROTEIN (AFU_ORTHOLOGUE AFUA_4G00730)"/>
    <property type="match status" value="1"/>
</dbReference>
<evidence type="ECO:0000259" key="1">
    <source>
        <dbReference type="Pfam" id="PF01814"/>
    </source>
</evidence>
<organism evidence="2 3">
    <name type="scientific">Rhodococcus maanshanensis</name>
    <dbReference type="NCBI Taxonomy" id="183556"/>
    <lineage>
        <taxon>Bacteria</taxon>
        <taxon>Bacillati</taxon>
        <taxon>Actinomycetota</taxon>
        <taxon>Actinomycetes</taxon>
        <taxon>Mycobacteriales</taxon>
        <taxon>Nocardiaceae</taxon>
        <taxon>Rhodococcus</taxon>
    </lineage>
</organism>
<keyword evidence="3" id="KW-1185">Reference proteome</keyword>
<sequence length="187" mass="21179">MTATPIRSTDDVIQFLVGQHEQIKALFETVLARSGKAREQSFFELRRLLAIHETAEEEVIHPRARRELDNGEPLIEDRLEEEHEAKVALAELETLDVDSDEFTRKITELQAAVLEHAEHEENEEFERLRKSLTDAELARMTNSVELAEAVAPTRPHPGVESKAENLLVGPFAAMLDRARDAIDSPHK</sequence>